<dbReference type="AlphaFoldDB" id="A0A1I6SHL1"/>
<proteinExistence type="predicted"/>
<name>A0A1I6SHL1_9BACL</name>
<evidence type="ECO:0000313" key="2">
    <source>
        <dbReference type="Proteomes" id="UP000198660"/>
    </source>
</evidence>
<dbReference type="RefSeq" id="WP_091837256.1">
    <property type="nucleotide sequence ID" value="NZ_FPAA01000007.1"/>
</dbReference>
<organism evidence="1 2">
    <name type="scientific">Marininema halotolerans</name>
    <dbReference type="NCBI Taxonomy" id="1155944"/>
    <lineage>
        <taxon>Bacteria</taxon>
        <taxon>Bacillati</taxon>
        <taxon>Bacillota</taxon>
        <taxon>Bacilli</taxon>
        <taxon>Bacillales</taxon>
        <taxon>Thermoactinomycetaceae</taxon>
        <taxon>Marininema</taxon>
    </lineage>
</organism>
<evidence type="ECO:0000313" key="1">
    <source>
        <dbReference type="EMBL" id="SFS76446.1"/>
    </source>
</evidence>
<protein>
    <submittedName>
        <fullName evidence="1">Uncharacterized protein</fullName>
    </submittedName>
</protein>
<gene>
    <name evidence="1" type="ORF">SAMN05444972_10798</name>
</gene>
<accession>A0A1I6SHL1</accession>
<sequence length="70" mass="8358">MSEINLEIKDDNIIVKSTKKKYNELIDDFIELKETGKPFSIYDKEENIVLRFCVEQEKKRVNVYNGLFLQ</sequence>
<keyword evidence="2" id="KW-1185">Reference proteome</keyword>
<dbReference type="Proteomes" id="UP000198660">
    <property type="component" value="Unassembled WGS sequence"/>
</dbReference>
<dbReference type="EMBL" id="FPAA01000007">
    <property type="protein sequence ID" value="SFS76446.1"/>
    <property type="molecule type" value="Genomic_DNA"/>
</dbReference>
<reference evidence="2" key="1">
    <citation type="submission" date="2016-10" db="EMBL/GenBank/DDBJ databases">
        <authorList>
            <person name="Varghese N."/>
            <person name="Submissions S."/>
        </authorList>
    </citation>
    <scope>NUCLEOTIDE SEQUENCE [LARGE SCALE GENOMIC DNA]</scope>
    <source>
        <strain evidence="2">DSM 45789</strain>
    </source>
</reference>